<keyword evidence="1" id="KW-1133">Transmembrane helix</keyword>
<protein>
    <recommendedName>
        <fullName evidence="4">G-protein coupled receptors family 1 profile domain-containing protein</fullName>
    </recommendedName>
</protein>
<evidence type="ECO:0008006" key="4">
    <source>
        <dbReference type="Google" id="ProtNLM"/>
    </source>
</evidence>
<keyword evidence="1" id="KW-0472">Membrane</keyword>
<name>A0ABR0A092_9CRUS</name>
<evidence type="ECO:0000313" key="3">
    <source>
        <dbReference type="Proteomes" id="UP001234178"/>
    </source>
</evidence>
<reference evidence="2 3" key="1">
    <citation type="journal article" date="2023" name="Nucleic Acids Res.">
        <title>The hologenome of Daphnia magna reveals possible DNA methylation and microbiome-mediated evolution of the host genome.</title>
        <authorList>
            <person name="Chaturvedi A."/>
            <person name="Li X."/>
            <person name="Dhandapani V."/>
            <person name="Marshall H."/>
            <person name="Kissane S."/>
            <person name="Cuenca-Cambronero M."/>
            <person name="Asole G."/>
            <person name="Calvet F."/>
            <person name="Ruiz-Romero M."/>
            <person name="Marangio P."/>
            <person name="Guigo R."/>
            <person name="Rago D."/>
            <person name="Mirbahai L."/>
            <person name="Eastwood N."/>
            <person name="Colbourne J.K."/>
            <person name="Zhou J."/>
            <person name="Mallon E."/>
            <person name="Orsini L."/>
        </authorList>
    </citation>
    <scope>NUCLEOTIDE SEQUENCE [LARGE SCALE GENOMIC DNA]</scope>
    <source>
        <strain evidence="2">LRV0_1</strain>
    </source>
</reference>
<keyword evidence="3" id="KW-1185">Reference proteome</keyword>
<feature type="transmembrane region" description="Helical" evidence="1">
    <location>
        <begin position="384"/>
        <end position="407"/>
    </location>
</feature>
<feature type="transmembrane region" description="Helical" evidence="1">
    <location>
        <begin position="174"/>
        <end position="196"/>
    </location>
</feature>
<evidence type="ECO:0000256" key="1">
    <source>
        <dbReference type="SAM" id="Phobius"/>
    </source>
</evidence>
<comment type="caution">
    <text evidence="2">The sequence shown here is derived from an EMBL/GenBank/DDBJ whole genome shotgun (WGS) entry which is preliminary data.</text>
</comment>
<dbReference type="Gene3D" id="1.20.1070.10">
    <property type="entry name" value="Rhodopsin 7-helix transmembrane proteins"/>
    <property type="match status" value="1"/>
</dbReference>
<gene>
    <name evidence="2" type="ORF">OUZ56_000416</name>
</gene>
<organism evidence="2 3">
    <name type="scientific">Daphnia magna</name>
    <dbReference type="NCBI Taxonomy" id="35525"/>
    <lineage>
        <taxon>Eukaryota</taxon>
        <taxon>Metazoa</taxon>
        <taxon>Ecdysozoa</taxon>
        <taxon>Arthropoda</taxon>
        <taxon>Crustacea</taxon>
        <taxon>Branchiopoda</taxon>
        <taxon>Diplostraca</taxon>
        <taxon>Cladocera</taxon>
        <taxon>Anomopoda</taxon>
        <taxon>Daphniidae</taxon>
        <taxon>Daphnia</taxon>
    </lineage>
</organism>
<dbReference type="SUPFAM" id="SSF81321">
    <property type="entry name" value="Family A G protein-coupled receptor-like"/>
    <property type="match status" value="1"/>
</dbReference>
<feature type="transmembrane region" description="Helical" evidence="1">
    <location>
        <begin position="261"/>
        <end position="280"/>
    </location>
</feature>
<evidence type="ECO:0000313" key="2">
    <source>
        <dbReference type="EMBL" id="KAK4018355.1"/>
    </source>
</evidence>
<feature type="transmembrane region" description="Helical" evidence="1">
    <location>
        <begin position="137"/>
        <end position="162"/>
    </location>
</feature>
<dbReference type="Proteomes" id="UP001234178">
    <property type="component" value="Unassembled WGS sequence"/>
</dbReference>
<accession>A0ABR0A092</accession>
<dbReference type="EMBL" id="JAOYFB010000036">
    <property type="protein sequence ID" value="KAK4018355.1"/>
    <property type="molecule type" value="Genomic_DNA"/>
</dbReference>
<sequence>MLSKSFMLTVFAFDRLVSHFRCYLVISRVTFDCSLIKSWFGSCANSHDPKFNGGVPPHIHKALGGQRSGASSASATVKSKIKLLLPHWTKKHQLKVYQRIHFCVSHLKRKMNASGSHQLDIILTPNGEVQKPISLDIFLIITKLISAFIGIPLNTFIVLIIIRLRRLHSKPRNIFLLAMIIANLLLYFPSLIELIYWFLPLENVCRSYVAVIGLPNAILLWTMFLALADSTAVLIFIMKFIFIVGLAPIGCEIWFVHSKVIGATVFVLFASCIVTHFIVYRQTKMLLQESRRVKPKTSYKGKSVTQAERNEMFNEPVDQQIVTRDIESINPEIGGLHAEANPVAAENQARVIVTNDSHHSNTSMVIHVNIGTLSQMEMEATRTLIAGVTSLFVMASPPLLFFLSVFLCRLTGRPECTSMTWLAPYFREVTSVWAVHNPLLWLFRNGELWVVLKTKIDSFSKNH</sequence>
<feature type="transmembrane region" description="Helical" evidence="1">
    <location>
        <begin position="208"/>
        <end position="227"/>
    </location>
</feature>
<proteinExistence type="predicted"/>
<keyword evidence="1" id="KW-0812">Transmembrane</keyword>
<feature type="transmembrane region" description="Helical" evidence="1">
    <location>
        <begin position="234"/>
        <end position="255"/>
    </location>
</feature>